<dbReference type="InterPro" id="IPR009305">
    <property type="entry name" value="Mpo1-like"/>
</dbReference>
<name>A0ABQ3GF46_9BURK</name>
<evidence type="ECO:0000256" key="1">
    <source>
        <dbReference type="SAM" id="Phobius"/>
    </source>
</evidence>
<feature type="transmembrane region" description="Helical" evidence="1">
    <location>
        <begin position="21"/>
        <end position="44"/>
    </location>
</feature>
<dbReference type="PANTHER" id="PTHR28026:SF9">
    <property type="entry name" value="2-HYDROXY-PALMITIC ACID DIOXYGENASE MPO1"/>
    <property type="match status" value="1"/>
</dbReference>
<dbReference type="Proteomes" id="UP000626210">
    <property type="component" value="Unassembled WGS sequence"/>
</dbReference>
<keyword evidence="1" id="KW-1133">Transmembrane helix</keyword>
<protein>
    <submittedName>
        <fullName evidence="2">Membrane protein</fullName>
    </submittedName>
</protein>
<feature type="transmembrane region" description="Helical" evidence="1">
    <location>
        <begin position="131"/>
        <end position="151"/>
    </location>
</feature>
<keyword evidence="3" id="KW-1185">Reference proteome</keyword>
<gene>
    <name evidence="2" type="ORF">GCM10007320_64690</name>
</gene>
<dbReference type="RefSeq" id="WP_189690978.1">
    <property type="nucleotide sequence ID" value="NZ_BMYK01000048.1"/>
</dbReference>
<reference evidence="3" key="1">
    <citation type="journal article" date="2019" name="Int. J. Syst. Evol. Microbiol.">
        <title>The Global Catalogue of Microorganisms (GCM) 10K type strain sequencing project: providing services to taxonomists for standard genome sequencing and annotation.</title>
        <authorList>
            <consortium name="The Broad Institute Genomics Platform"/>
            <consortium name="The Broad Institute Genome Sequencing Center for Infectious Disease"/>
            <person name="Wu L."/>
            <person name="Ma J."/>
        </authorList>
    </citation>
    <scope>NUCLEOTIDE SEQUENCE [LARGE SCALE GENOMIC DNA]</scope>
    <source>
        <strain evidence="3">KCTC 23314</strain>
    </source>
</reference>
<organism evidence="2 3">
    <name type="scientific">Pseudorhodoferax aquiterrae</name>
    <dbReference type="NCBI Taxonomy" id="747304"/>
    <lineage>
        <taxon>Bacteria</taxon>
        <taxon>Pseudomonadati</taxon>
        <taxon>Pseudomonadota</taxon>
        <taxon>Betaproteobacteria</taxon>
        <taxon>Burkholderiales</taxon>
        <taxon>Comamonadaceae</taxon>
    </lineage>
</organism>
<feature type="transmembrane region" description="Helical" evidence="1">
    <location>
        <begin position="99"/>
        <end position="119"/>
    </location>
</feature>
<evidence type="ECO:0000313" key="2">
    <source>
        <dbReference type="EMBL" id="GHD04082.1"/>
    </source>
</evidence>
<dbReference type="Pfam" id="PF06127">
    <property type="entry name" value="Mpo1-like"/>
    <property type="match status" value="1"/>
</dbReference>
<comment type="caution">
    <text evidence="2">The sequence shown here is derived from an EMBL/GenBank/DDBJ whole genome shotgun (WGS) entry which is preliminary data.</text>
</comment>
<dbReference type="EMBL" id="BMYK01000048">
    <property type="protein sequence ID" value="GHD04082.1"/>
    <property type="molecule type" value="Genomic_DNA"/>
</dbReference>
<feature type="transmembrane region" description="Helical" evidence="1">
    <location>
        <begin position="75"/>
        <end position="93"/>
    </location>
</feature>
<proteinExistence type="predicted"/>
<dbReference type="PANTHER" id="PTHR28026">
    <property type="entry name" value="DUF962 DOMAIN PROTEIN (AFU_ORTHOLOGUE AFUA_8G05310)"/>
    <property type="match status" value="1"/>
</dbReference>
<accession>A0ABQ3GF46</accession>
<sequence length="173" mass="18813">MRKLVDQLSQYAAYHRDRRNIATHFIGIPMIVQAVAVLLARPVLVEAGPAAVSAATLVTLATALYYLWLDVRLGAVMAVLLGLALWCAQVLAAQPTPVWLGWGLGLFVVGWLIQFVGHWWEGRKPAFVDDLVGLVIGPLFVLAELAFLLGLRRELQQQIEARVGPVRGAAVAA</sequence>
<evidence type="ECO:0000313" key="3">
    <source>
        <dbReference type="Proteomes" id="UP000626210"/>
    </source>
</evidence>
<feature type="transmembrane region" description="Helical" evidence="1">
    <location>
        <begin position="50"/>
        <end position="68"/>
    </location>
</feature>
<keyword evidence="1" id="KW-0472">Membrane</keyword>
<keyword evidence="1" id="KW-0812">Transmembrane</keyword>